<keyword evidence="10" id="KW-0012">Acyltransferase</keyword>
<dbReference type="GO" id="GO:0016413">
    <property type="term" value="F:O-acetyltransferase activity"/>
    <property type="evidence" value="ECO:0007669"/>
    <property type="project" value="TreeGrafter"/>
</dbReference>
<evidence type="ECO:0000259" key="9">
    <source>
        <dbReference type="Pfam" id="PF01757"/>
    </source>
</evidence>
<accession>A0A6M8J347</accession>
<evidence type="ECO:0000256" key="2">
    <source>
        <dbReference type="ARBA" id="ARBA00007400"/>
    </source>
</evidence>
<evidence type="ECO:0000256" key="8">
    <source>
        <dbReference type="SAM" id="Phobius"/>
    </source>
</evidence>
<comment type="similarity">
    <text evidence="2">Belongs to the acyltransferase 3 family.</text>
</comment>
<feature type="transmembrane region" description="Helical" evidence="8">
    <location>
        <begin position="124"/>
        <end position="145"/>
    </location>
</feature>
<dbReference type="EMBL" id="CP053716">
    <property type="protein sequence ID" value="QKF07914.1"/>
    <property type="molecule type" value="Genomic_DNA"/>
</dbReference>
<reference evidence="11" key="1">
    <citation type="submission" date="2020-05" db="EMBL/GenBank/DDBJ databases">
        <title>Novel species in genus Nocardioides.</title>
        <authorList>
            <person name="Zhang G."/>
        </authorList>
    </citation>
    <scope>NUCLEOTIDE SEQUENCE [LARGE SCALE GENOMIC DNA]</scope>
    <source>
        <strain evidence="11">zg-1050</strain>
    </source>
</reference>
<name>A0A6M8J347_9ACTN</name>
<feature type="transmembrane region" description="Helical" evidence="8">
    <location>
        <begin position="260"/>
        <end position="281"/>
    </location>
</feature>
<feature type="region of interest" description="Disordered" evidence="7">
    <location>
        <begin position="1"/>
        <end position="26"/>
    </location>
</feature>
<keyword evidence="10" id="KW-0808">Transferase</keyword>
<feature type="transmembrane region" description="Helical" evidence="8">
    <location>
        <begin position="82"/>
        <end position="103"/>
    </location>
</feature>
<evidence type="ECO:0000256" key="7">
    <source>
        <dbReference type="SAM" id="MobiDB-lite"/>
    </source>
</evidence>
<feature type="transmembrane region" description="Helical" evidence="8">
    <location>
        <begin position="374"/>
        <end position="391"/>
    </location>
</feature>
<dbReference type="GO" id="GO:0005886">
    <property type="term" value="C:plasma membrane"/>
    <property type="evidence" value="ECO:0007669"/>
    <property type="project" value="UniProtKB-SubCell"/>
</dbReference>
<evidence type="ECO:0000256" key="4">
    <source>
        <dbReference type="ARBA" id="ARBA00022692"/>
    </source>
</evidence>
<sequence>MTDGVSQRTVAPRRAHGSSSIRASVPTEASDAAAGAAPRKPRVRLMFVDVLNAVACFAVIVLHTTFAVFSPAHSYSWLIADWWQSVFIYAVPIFFMISGMNLLGYRARQTTADFFKRRVVRTGGALLLGSAVSYLAFTLFPDFFWGTEEFRGGPNPIDFVKRVLSNGISGTYWFFYAIIYLYLITPLLSLAVGRRDLMRYLIGLTALAAIAPPLISFFGFNPAYGSVALGWPLFGSISLLYFLCGYYVRTYMAPLDRRGQMIAGGLIVASIAAIFASGLLANGWFGPEMPQSLQGGALTSINSPFCVVLALSLFKLFESLDPVFQRWGARAKAAVSLVSGLSLYVYLFHCTLVINGMGVWLPQPVLDVLTRVPVVKAAIVFAITLSAVWGVRTVKNALMTQVKAARKG</sequence>
<organism evidence="10 11">
    <name type="scientific">Berryella wangjianweii</name>
    <dbReference type="NCBI Taxonomy" id="2734634"/>
    <lineage>
        <taxon>Bacteria</taxon>
        <taxon>Bacillati</taxon>
        <taxon>Actinomycetota</taxon>
        <taxon>Coriobacteriia</taxon>
        <taxon>Eggerthellales</taxon>
        <taxon>Eggerthellaceae</taxon>
        <taxon>Berryella</taxon>
    </lineage>
</organism>
<comment type="subcellular location">
    <subcellularLocation>
        <location evidence="1">Cell membrane</location>
        <topology evidence="1">Multi-pass membrane protein</topology>
    </subcellularLocation>
</comment>
<keyword evidence="4 8" id="KW-0812">Transmembrane</keyword>
<keyword evidence="5 8" id="KW-1133">Transmembrane helix</keyword>
<evidence type="ECO:0000256" key="6">
    <source>
        <dbReference type="ARBA" id="ARBA00023136"/>
    </source>
</evidence>
<dbReference type="Proteomes" id="UP000503297">
    <property type="component" value="Chromosome"/>
</dbReference>
<keyword evidence="6 8" id="KW-0472">Membrane</keyword>
<dbReference type="InterPro" id="IPR002656">
    <property type="entry name" value="Acyl_transf_3_dom"/>
</dbReference>
<gene>
    <name evidence="10" type="ORF">HLV38_07240</name>
</gene>
<evidence type="ECO:0000256" key="3">
    <source>
        <dbReference type="ARBA" id="ARBA00022475"/>
    </source>
</evidence>
<keyword evidence="11" id="KW-1185">Reference proteome</keyword>
<proteinExistence type="inferred from homology"/>
<dbReference type="PANTHER" id="PTHR40074">
    <property type="entry name" value="O-ACETYLTRANSFERASE WECH"/>
    <property type="match status" value="1"/>
</dbReference>
<dbReference type="AlphaFoldDB" id="A0A6M8J347"/>
<feature type="transmembrane region" description="Helical" evidence="8">
    <location>
        <begin position="293"/>
        <end position="314"/>
    </location>
</feature>
<protein>
    <submittedName>
        <fullName evidence="10">Acyltransferase family protein</fullName>
    </submittedName>
</protein>
<feature type="transmembrane region" description="Helical" evidence="8">
    <location>
        <begin position="200"/>
        <end position="220"/>
    </location>
</feature>
<feature type="transmembrane region" description="Helical" evidence="8">
    <location>
        <begin position="50"/>
        <end position="70"/>
    </location>
</feature>
<evidence type="ECO:0000313" key="11">
    <source>
        <dbReference type="Proteomes" id="UP000503297"/>
    </source>
</evidence>
<dbReference type="Pfam" id="PF01757">
    <property type="entry name" value="Acyl_transf_3"/>
    <property type="match status" value="1"/>
</dbReference>
<dbReference type="PANTHER" id="PTHR40074:SF2">
    <property type="entry name" value="O-ACETYLTRANSFERASE WECH"/>
    <property type="match status" value="1"/>
</dbReference>
<dbReference type="KEGG" id="bwa:HLV38_07240"/>
<evidence type="ECO:0000313" key="10">
    <source>
        <dbReference type="EMBL" id="QKF07914.1"/>
    </source>
</evidence>
<feature type="transmembrane region" description="Helical" evidence="8">
    <location>
        <begin position="226"/>
        <end position="248"/>
    </location>
</feature>
<dbReference type="GO" id="GO:0009246">
    <property type="term" value="P:enterobacterial common antigen biosynthetic process"/>
    <property type="evidence" value="ECO:0007669"/>
    <property type="project" value="TreeGrafter"/>
</dbReference>
<dbReference type="RefSeq" id="WP_173165414.1">
    <property type="nucleotide sequence ID" value="NZ_CP053716.1"/>
</dbReference>
<feature type="transmembrane region" description="Helical" evidence="8">
    <location>
        <begin position="173"/>
        <end position="193"/>
    </location>
</feature>
<evidence type="ECO:0000256" key="1">
    <source>
        <dbReference type="ARBA" id="ARBA00004651"/>
    </source>
</evidence>
<feature type="domain" description="Acyltransferase 3" evidence="9">
    <location>
        <begin position="47"/>
        <end position="387"/>
    </location>
</feature>
<evidence type="ECO:0000256" key="5">
    <source>
        <dbReference type="ARBA" id="ARBA00022989"/>
    </source>
</evidence>
<keyword evidence="3" id="KW-1003">Cell membrane</keyword>
<feature type="transmembrane region" description="Helical" evidence="8">
    <location>
        <begin position="334"/>
        <end position="354"/>
    </location>
</feature>